<protein>
    <submittedName>
        <fullName evidence="1">Uncharacterized protein</fullName>
    </submittedName>
</protein>
<evidence type="ECO:0000313" key="2">
    <source>
        <dbReference type="Proteomes" id="UP001501079"/>
    </source>
</evidence>
<name>A0ABP8A1N9_9MICO</name>
<organism evidence="1 2">
    <name type="scientific">Gryllotalpicola koreensis</name>
    <dbReference type="NCBI Taxonomy" id="993086"/>
    <lineage>
        <taxon>Bacteria</taxon>
        <taxon>Bacillati</taxon>
        <taxon>Actinomycetota</taxon>
        <taxon>Actinomycetes</taxon>
        <taxon>Micrococcales</taxon>
        <taxon>Microbacteriaceae</taxon>
        <taxon>Gryllotalpicola</taxon>
    </lineage>
</organism>
<evidence type="ECO:0000313" key="1">
    <source>
        <dbReference type="EMBL" id="GAA4175742.1"/>
    </source>
</evidence>
<dbReference type="RefSeq" id="WP_344754270.1">
    <property type="nucleotide sequence ID" value="NZ_BAABBW010000003.1"/>
</dbReference>
<sequence length="274" mass="29363">MAYAPTLTADLDANPAPRVEVQFPTLDPSCQTINIERTQEGRTYQVRGGISKFAVGGAAVLDAEAGFGLPLTYRAEMFDSSGVSLGYTDSATVTLAVTDTWIHQPLSPALAVKARVFVATSNSVQRVTPGQFVIPEGASVGMWIGGQRQGIQGLQFQFRVDPSDADTFQNMFGSYSSDYPGVVCVRTPPPVRLPRTLFLSPSQSGPVETAQANFQYITYVMGGNESRPPSNAIIIPLLRREDLDAAYATRGAKNAVYPSRLAQDTDYSKAGLAG</sequence>
<dbReference type="Proteomes" id="UP001501079">
    <property type="component" value="Unassembled WGS sequence"/>
</dbReference>
<dbReference type="EMBL" id="BAABBW010000003">
    <property type="protein sequence ID" value="GAA4175742.1"/>
    <property type="molecule type" value="Genomic_DNA"/>
</dbReference>
<keyword evidence="2" id="KW-1185">Reference proteome</keyword>
<reference evidence="2" key="1">
    <citation type="journal article" date="2019" name="Int. J. Syst. Evol. Microbiol.">
        <title>The Global Catalogue of Microorganisms (GCM) 10K type strain sequencing project: providing services to taxonomists for standard genome sequencing and annotation.</title>
        <authorList>
            <consortium name="The Broad Institute Genomics Platform"/>
            <consortium name="The Broad Institute Genome Sequencing Center for Infectious Disease"/>
            <person name="Wu L."/>
            <person name="Ma J."/>
        </authorList>
    </citation>
    <scope>NUCLEOTIDE SEQUENCE [LARGE SCALE GENOMIC DNA]</scope>
    <source>
        <strain evidence="2">JCM 17591</strain>
    </source>
</reference>
<proteinExistence type="predicted"/>
<gene>
    <name evidence="1" type="ORF">GCM10022287_21820</name>
</gene>
<accession>A0ABP8A1N9</accession>
<comment type="caution">
    <text evidence="1">The sequence shown here is derived from an EMBL/GenBank/DDBJ whole genome shotgun (WGS) entry which is preliminary data.</text>
</comment>